<dbReference type="Proteomes" id="UP000008898">
    <property type="component" value="Chromosome"/>
</dbReference>
<feature type="transmembrane region" description="Helical" evidence="1">
    <location>
        <begin position="76"/>
        <end position="98"/>
    </location>
</feature>
<evidence type="ECO:0000256" key="1">
    <source>
        <dbReference type="SAM" id="Phobius"/>
    </source>
</evidence>
<protein>
    <submittedName>
        <fullName evidence="2">Hypothetical membrane protein</fullName>
    </submittedName>
</protein>
<sequence length="167" mass="19528">MANQSGIDDRNKLESNLKSDYSNEVYHTSIMEQYKLYAEILDQHHNRFMNTIKFFISIQFIFLSGFLIIIKKEVVMGIFGIIMLLLSGIFICAIWLMISKSHYKLTTAKHETLEEMETYLPLKPFFHEWHEKLKSGNNYINMRTVLFALPVVMSIIYISLAMVAIYG</sequence>
<dbReference type="KEGG" id="zga:ZOBELLIA_4431"/>
<organism evidence="2 3">
    <name type="scientific">Zobellia galactanivorans (strain DSM 12802 / CCUG 47099 / CIP 106680 / NCIMB 13871 / Dsij)</name>
    <dbReference type="NCBI Taxonomy" id="63186"/>
    <lineage>
        <taxon>Bacteria</taxon>
        <taxon>Pseudomonadati</taxon>
        <taxon>Bacteroidota</taxon>
        <taxon>Flavobacteriia</taxon>
        <taxon>Flavobacteriales</taxon>
        <taxon>Flavobacteriaceae</taxon>
        <taxon>Zobellia</taxon>
    </lineage>
</organism>
<dbReference type="Pfam" id="PF24838">
    <property type="entry name" value="8xMP"/>
    <property type="match status" value="1"/>
</dbReference>
<accession>G0L6P5</accession>
<gene>
    <name evidence="2" type="ordered locus">zobellia_4431</name>
</gene>
<name>G0L6P5_ZOBGA</name>
<dbReference type="AlphaFoldDB" id="G0L6P5"/>
<dbReference type="OrthoDB" id="2048536at2"/>
<dbReference type="EMBL" id="FP476056">
    <property type="protein sequence ID" value="CAZ98566.1"/>
    <property type="molecule type" value="Genomic_DNA"/>
</dbReference>
<evidence type="ECO:0000313" key="3">
    <source>
        <dbReference type="Proteomes" id="UP000008898"/>
    </source>
</evidence>
<dbReference type="HOGENOM" id="CLU_1593934_0_0_10"/>
<proteinExistence type="predicted"/>
<keyword evidence="1" id="KW-0472">Membrane</keyword>
<keyword evidence="3" id="KW-1185">Reference proteome</keyword>
<keyword evidence="1" id="KW-0812">Transmembrane</keyword>
<reference evidence="2 3" key="2">
    <citation type="journal article" date="2012" name="Environ. Microbiol.">
        <title>Characterization of the first alginolytic operons in a marine bacterium: from their emergence in marine Flavobacteriia to their independent transfers to marine Proteobacteria and human gut Bacteroides.</title>
        <authorList>
            <person name="Thomas F."/>
            <person name="Barbeyron T."/>
            <person name="Tonon T."/>
            <person name="Genicot S."/>
            <person name="Czjzek M."/>
            <person name="Michel G."/>
        </authorList>
    </citation>
    <scope>NUCLEOTIDE SEQUENCE [LARGE SCALE GENOMIC DNA]</scope>
    <source>
        <strain evidence="3">DSM 12802 / CCUG 47099 / CIP 106680 / NCIMB 13871 / Dsij</strain>
    </source>
</reference>
<keyword evidence="1" id="KW-1133">Transmembrane helix</keyword>
<dbReference type="InterPro" id="IPR056918">
    <property type="entry name" value="8xMP"/>
</dbReference>
<dbReference type="RefSeq" id="WP_013995754.1">
    <property type="nucleotide sequence ID" value="NC_015844.1"/>
</dbReference>
<reference evidence="3" key="1">
    <citation type="submission" date="2009-07" db="EMBL/GenBank/DDBJ databases">
        <title>Complete genome sequence of Zobellia galactanivorans Dsij.</title>
        <authorList>
            <consortium name="Genoscope - CEA"/>
        </authorList>
    </citation>
    <scope>NUCLEOTIDE SEQUENCE [LARGE SCALE GENOMIC DNA]</scope>
    <source>
        <strain evidence="3">DSM 12802 / CCUG 47099 / CIP 106680 / NCIMB 13871 / Dsij</strain>
    </source>
</reference>
<evidence type="ECO:0000313" key="2">
    <source>
        <dbReference type="EMBL" id="CAZ98566.1"/>
    </source>
</evidence>
<feature type="transmembrane region" description="Helical" evidence="1">
    <location>
        <begin position="144"/>
        <end position="166"/>
    </location>
</feature>
<feature type="transmembrane region" description="Helical" evidence="1">
    <location>
        <begin position="52"/>
        <end position="70"/>
    </location>
</feature>